<dbReference type="Pfam" id="PF00041">
    <property type="entry name" value="fn3"/>
    <property type="match status" value="7"/>
</dbReference>
<dbReference type="Pfam" id="PF07679">
    <property type="entry name" value="I-set"/>
    <property type="match status" value="5"/>
</dbReference>
<dbReference type="InterPro" id="IPR003961">
    <property type="entry name" value="FN3_dom"/>
</dbReference>
<dbReference type="GO" id="GO:0008307">
    <property type="term" value="F:structural constituent of muscle"/>
    <property type="evidence" value="ECO:0007669"/>
    <property type="project" value="TreeGrafter"/>
</dbReference>
<evidence type="ECO:0000256" key="1">
    <source>
        <dbReference type="ARBA" id="ARBA00022737"/>
    </source>
</evidence>
<dbReference type="FunFam" id="2.60.40.10:FF:000002">
    <property type="entry name" value="Titin a"/>
    <property type="match status" value="4"/>
</dbReference>
<dbReference type="CDD" id="cd00063">
    <property type="entry name" value="FN3"/>
    <property type="match status" value="8"/>
</dbReference>
<dbReference type="SUPFAM" id="SSF49265">
    <property type="entry name" value="Fibronectin type III"/>
    <property type="match status" value="5"/>
</dbReference>
<dbReference type="InterPro" id="IPR036179">
    <property type="entry name" value="Ig-like_dom_sf"/>
</dbReference>
<organism evidence="5 6">
    <name type="scientific">Scleropages formosus</name>
    <name type="common">Asian bonytongue</name>
    <name type="synonym">Osteoglossum formosum</name>
    <dbReference type="NCBI Taxonomy" id="113540"/>
    <lineage>
        <taxon>Eukaryota</taxon>
        <taxon>Metazoa</taxon>
        <taxon>Chordata</taxon>
        <taxon>Craniata</taxon>
        <taxon>Vertebrata</taxon>
        <taxon>Euteleostomi</taxon>
        <taxon>Actinopterygii</taxon>
        <taxon>Neopterygii</taxon>
        <taxon>Teleostei</taxon>
        <taxon>Osteoglossocephala</taxon>
        <taxon>Osteoglossomorpha</taxon>
        <taxon>Osteoglossiformes</taxon>
        <taxon>Osteoglossidae</taxon>
        <taxon>Scleropages</taxon>
    </lineage>
</organism>
<dbReference type="SMART" id="SM00060">
    <property type="entry name" value="FN3"/>
    <property type="match status" value="7"/>
</dbReference>
<dbReference type="InterPro" id="IPR003599">
    <property type="entry name" value="Ig_sub"/>
</dbReference>
<keyword evidence="1" id="KW-0677">Repeat</keyword>
<feature type="domain" description="Fibronectin type-III" evidence="4">
    <location>
        <begin position="751"/>
        <end position="846"/>
    </location>
</feature>
<evidence type="ECO:0000256" key="2">
    <source>
        <dbReference type="ARBA" id="ARBA00023319"/>
    </source>
</evidence>
<sequence length="1240" mass="137152">MDPKYKDVVVINAGCTLALDANVYGKPEPDVIWLKDGKKFEVTTQKVDIKTTSKSTVLIVKDCTREDSGCYNLILSNIGGTKTIPITVKVLDRPGSPEGPLQVTEVTADACCLSWGEPLQDGGAAVDHYIVEKRDTSKLSWTVVKPKVKALSCKVTNLLVGNEYIFRTMAVNKYGISEPLESEPVTAKHPFKPPSPPSMPEATCITGDSMVIKWEQPEYNGGSDIHNYHLEKRDKDGVRWTKCNKTELSDLNFKVTGLTEGHFYEFRVSAENEAGVGPPSEPSLFYRACNAARPPGPPNHPKVTDHTSSTVTLSWSKPLDDGGAYIKGYIVEMKEVTHEDWSTCTPSTGIQATQYKVEKLKENTKYNFRICAFNAEGVGEHADIHGSIAAVEKQEVPEAELDAELRKVVSVRASGTLRIFVVIRGRPEPKVKWEKAEGSLTERAQTETTSSYTMLVIDNVNRCDSGKYILTLENNNGTKTVFVNVRVMDSPSSPLNFVIKDIKNDSVTLSWDSPAFDGGAKITNYIIEKRESTRKAYTTVTSNCTSNSFVIGQLQQGGIYYFRVQLVDVTRNSVTLSWEKPDNDGGSKIICYNVEMQTKGSERWIATGTFRALEAIITGLVPGDEYSFRISAVNEKGTSEPKQLGVPVIAKDIEIEPTIDMPFNTYSIKAGKDLTVEVPFKGRPKPVISWKKDGLPLKQTTSVTLLSSMTSAKLFFKEASREHVGKYEITLTNAGDSPVITVQYPFKVPGPPATPRVVQATKEFMLVTWNEPVNDGGSAVTGYHLECKERNSILWAKINRSLIKNTEFRVTGIEKGLFYEYRVYAENIVGVGKCSKACEPVAARDPCDPPGQPTVTNITKTAVSLLWAKPQYDGGAKVTGYIIERKEEERWIRCNFTNIQETYFDVTGLVENQTYDFRVIAKNAAGLFSQPSDCTGPITVKDDVDPPRIIMDVNFRNAVVVKAGDSLKIKADIAGRPLPVVSWAKDGKEIDMRARIQIYSTDTSTSVTIKDCVRSDSGQYVLTVKNLAGTKSFPLNCPLQVTDLTAPQSVGENPVTGYSIEFKKKSDKEWRVAVQNTRNTEYTVSGLESGAEYVFAVKSINKIGISDPSPPSDPEVANEREEEPLFNVDNEMRKTLIVRHGNSFTLTAPFRGKPIPTVVWNNEDVNLQERASIDTSDNCTSLTIEKATRKDSGKYTVTLENPVGTAVLTMTVKVITVVPLHKVHYLNFVTLDKSIWYALK</sequence>
<dbReference type="InterPro" id="IPR013783">
    <property type="entry name" value="Ig-like_fold"/>
</dbReference>
<feature type="domain" description="Fibronectin type-III" evidence="4">
    <location>
        <begin position="297"/>
        <end position="393"/>
    </location>
</feature>
<dbReference type="InterPro" id="IPR007110">
    <property type="entry name" value="Ig-like_dom"/>
</dbReference>
<dbReference type="FunFam" id="2.60.40.10:FF:000073">
    <property type="entry name" value="titin isoform X1"/>
    <property type="match status" value="1"/>
</dbReference>
<reference evidence="5 6" key="1">
    <citation type="submission" date="2019-04" db="EMBL/GenBank/DDBJ databases">
        <authorList>
            <consortium name="Wellcome Sanger Institute Data Sharing"/>
        </authorList>
    </citation>
    <scope>NUCLEOTIDE SEQUENCE [LARGE SCALE GENOMIC DNA]</scope>
</reference>
<feature type="domain" description="Fibronectin type-III" evidence="4">
    <location>
        <begin position="196"/>
        <end position="291"/>
    </location>
</feature>
<dbReference type="PANTHER" id="PTHR14340">
    <property type="entry name" value="MICROFIBRIL-ASSOCIATED GLYCOPROTEIN 3"/>
    <property type="match status" value="1"/>
</dbReference>
<evidence type="ECO:0000259" key="4">
    <source>
        <dbReference type="PROSITE" id="PS50853"/>
    </source>
</evidence>
<keyword evidence="2" id="KW-0393">Immunoglobulin domain</keyword>
<dbReference type="SMART" id="SM00408">
    <property type="entry name" value="IGc2"/>
    <property type="match status" value="5"/>
</dbReference>
<evidence type="ECO:0000259" key="3">
    <source>
        <dbReference type="PROSITE" id="PS50835"/>
    </source>
</evidence>
<dbReference type="InterPro" id="IPR013098">
    <property type="entry name" value="Ig_I-set"/>
</dbReference>
<dbReference type="OrthoDB" id="504170at2759"/>
<dbReference type="FunFam" id="2.60.40.10:FF:000011">
    <property type="entry name" value="Titin b"/>
    <property type="match status" value="1"/>
</dbReference>
<feature type="domain" description="Fibronectin type-III" evidence="4">
    <location>
        <begin position="97"/>
        <end position="190"/>
    </location>
</feature>
<dbReference type="PROSITE" id="PS50853">
    <property type="entry name" value="FN3"/>
    <property type="match status" value="7"/>
</dbReference>
<dbReference type="CDD" id="cd05748">
    <property type="entry name" value="Ig_Titin_like"/>
    <property type="match status" value="3"/>
</dbReference>
<dbReference type="SUPFAM" id="SSF48726">
    <property type="entry name" value="Immunoglobulin"/>
    <property type="match status" value="5"/>
</dbReference>
<feature type="domain" description="Ig-like" evidence="3">
    <location>
        <begin position="3"/>
        <end position="87"/>
    </location>
</feature>
<dbReference type="PRINTS" id="PR00014">
    <property type="entry name" value="FNTYPEIII"/>
</dbReference>
<keyword evidence="6" id="KW-1185">Reference proteome</keyword>
<evidence type="ECO:0000313" key="5">
    <source>
        <dbReference type="Ensembl" id="ENSSFOP00015039048.1"/>
    </source>
</evidence>
<dbReference type="SMART" id="SM00409">
    <property type="entry name" value="IG"/>
    <property type="match status" value="5"/>
</dbReference>
<feature type="domain" description="Fibronectin type-III" evidence="4">
    <location>
        <begin position="1023"/>
        <end position="1119"/>
    </location>
</feature>
<dbReference type="FunFam" id="2.60.40.10:FF:000112">
    <property type="entry name" value="Titin a"/>
    <property type="match status" value="1"/>
</dbReference>
<accession>A0A8C9SSG4</accession>
<protein>
    <recommendedName>
        <fullName evidence="7">Titin-like</fullName>
    </recommendedName>
</protein>
<evidence type="ECO:0008006" key="7">
    <source>
        <dbReference type="Google" id="ProtNLM"/>
    </source>
</evidence>
<dbReference type="FunFam" id="2.60.40.10:FF:000034">
    <property type="entry name" value="Titin isoform A"/>
    <property type="match status" value="2"/>
</dbReference>
<dbReference type="PANTHER" id="PTHR14340:SF13">
    <property type="entry name" value="TITIN"/>
    <property type="match status" value="1"/>
</dbReference>
<feature type="domain" description="Ig-like" evidence="3">
    <location>
        <begin position="947"/>
        <end position="1034"/>
    </location>
</feature>
<reference evidence="5" key="2">
    <citation type="submission" date="2025-08" db="UniProtKB">
        <authorList>
            <consortium name="Ensembl"/>
        </authorList>
    </citation>
    <scope>IDENTIFICATION</scope>
</reference>
<feature type="domain" description="Fibronectin type-III" evidence="4">
    <location>
        <begin position="560"/>
        <end position="653"/>
    </location>
</feature>
<dbReference type="AlphaFoldDB" id="A0A8C9SSG4"/>
<dbReference type="GO" id="GO:0031430">
    <property type="term" value="C:M band"/>
    <property type="evidence" value="ECO:0007669"/>
    <property type="project" value="TreeGrafter"/>
</dbReference>
<dbReference type="FunFam" id="2.60.40.10:FF:000031">
    <property type="entry name" value="Myosin-binding protein C, slow type"/>
    <property type="match status" value="1"/>
</dbReference>
<feature type="domain" description="Fibronectin type-III" evidence="4">
    <location>
        <begin position="849"/>
        <end position="943"/>
    </location>
</feature>
<dbReference type="GeneTree" id="ENSGT01150000286978"/>
<dbReference type="GO" id="GO:0045214">
    <property type="term" value="P:sarcomere organization"/>
    <property type="evidence" value="ECO:0007669"/>
    <property type="project" value="TreeGrafter"/>
</dbReference>
<reference evidence="5" key="3">
    <citation type="submission" date="2025-09" db="UniProtKB">
        <authorList>
            <consortium name="Ensembl"/>
        </authorList>
    </citation>
    <scope>IDENTIFICATION</scope>
</reference>
<feature type="domain" description="Ig-like" evidence="3">
    <location>
        <begin position="657"/>
        <end position="741"/>
    </location>
</feature>
<evidence type="ECO:0000313" key="6">
    <source>
        <dbReference type="Proteomes" id="UP000694397"/>
    </source>
</evidence>
<dbReference type="Proteomes" id="UP000694397">
    <property type="component" value="Chromosome 21"/>
</dbReference>
<dbReference type="Ensembl" id="ENSSFOT00015061216.1">
    <property type="protein sequence ID" value="ENSSFOP00015039048.1"/>
    <property type="gene ID" value="ENSSFOG00015011154.2"/>
</dbReference>
<feature type="domain" description="Ig-like" evidence="3">
    <location>
        <begin position="1114"/>
        <end position="1213"/>
    </location>
</feature>
<dbReference type="FunFam" id="2.60.40.10:FF:000003">
    <property type="entry name" value="Titin isoform E"/>
    <property type="match status" value="1"/>
</dbReference>
<dbReference type="PROSITE" id="PS50835">
    <property type="entry name" value="IG_LIKE"/>
    <property type="match status" value="4"/>
</dbReference>
<dbReference type="GO" id="GO:0048738">
    <property type="term" value="P:cardiac muscle tissue development"/>
    <property type="evidence" value="ECO:0007669"/>
    <property type="project" value="TreeGrafter"/>
</dbReference>
<dbReference type="InterPro" id="IPR036116">
    <property type="entry name" value="FN3_sf"/>
</dbReference>
<dbReference type="InterPro" id="IPR003598">
    <property type="entry name" value="Ig_sub2"/>
</dbReference>
<dbReference type="Gene3D" id="2.60.40.10">
    <property type="entry name" value="Immunoglobulins"/>
    <property type="match status" value="13"/>
</dbReference>
<name>A0A8C9SSG4_SCLFO</name>
<proteinExistence type="predicted"/>